<dbReference type="InterPro" id="IPR027417">
    <property type="entry name" value="P-loop_NTPase"/>
</dbReference>
<dbReference type="RefSeq" id="WP_163148149.1">
    <property type="nucleotide sequence ID" value="NZ_JAAIKZ010000014.1"/>
</dbReference>
<dbReference type="Pfam" id="PF03354">
    <property type="entry name" value="TerL_ATPase"/>
    <property type="match status" value="1"/>
</dbReference>
<dbReference type="Pfam" id="PF20441">
    <property type="entry name" value="TerL_nuclease"/>
    <property type="match status" value="1"/>
</dbReference>
<name>A0AAW9Y995_9GAMM</name>
<dbReference type="EMBL" id="JAAIKZ010000014">
    <property type="protein sequence ID" value="NEX74805.1"/>
    <property type="molecule type" value="Genomic_DNA"/>
</dbReference>
<protein>
    <submittedName>
        <fullName evidence="3">Terminase large subunit</fullName>
    </submittedName>
</protein>
<evidence type="ECO:0000259" key="1">
    <source>
        <dbReference type="Pfam" id="PF03354"/>
    </source>
</evidence>
<evidence type="ECO:0000313" key="3">
    <source>
        <dbReference type="EMBL" id="NEX74805.1"/>
    </source>
</evidence>
<dbReference type="Proteomes" id="UP000480681">
    <property type="component" value="Unassembled WGS sequence"/>
</dbReference>
<feature type="domain" description="Terminase large subunit-like endonuclease" evidence="2">
    <location>
        <begin position="298"/>
        <end position="580"/>
    </location>
</feature>
<dbReference type="AlphaFoldDB" id="A0AAW9Y995"/>
<proteinExistence type="predicted"/>
<dbReference type="PANTHER" id="PTHR41287:SF1">
    <property type="entry name" value="PROTEIN YMFN"/>
    <property type="match status" value="1"/>
</dbReference>
<dbReference type="Gene3D" id="3.40.50.300">
    <property type="entry name" value="P-loop containing nucleotide triphosphate hydrolases"/>
    <property type="match status" value="1"/>
</dbReference>
<gene>
    <name evidence="3" type="ORF">G4911_08640</name>
</gene>
<comment type="caution">
    <text evidence="3">The sequence shown here is derived from an EMBL/GenBank/DDBJ whole genome shotgun (WGS) entry which is preliminary data.</text>
</comment>
<evidence type="ECO:0000313" key="4">
    <source>
        <dbReference type="Proteomes" id="UP000480681"/>
    </source>
</evidence>
<dbReference type="InterPro" id="IPR046462">
    <property type="entry name" value="TerL_nuclease"/>
</dbReference>
<sequence length="593" mass="66943">MFKYDENKGVEQFNFIENEPDLVDYRGTPINSPYFQGWQSAFVYVHQVLTGIRHSSKREKQAVERFIEDLKRPDLYIDYDDLEVVIMVANSLKHRIGPISGSPIYLLPWQIWHFMNLFALKYNDKHEDPELHGLRKYKKAFSFLARGNGKSQMAAIITICMLFLNEDGSPLCTSSAATREQASIVFEDIKHQIQTGSKSIKKRFKVMARHIEYKPTKGRIMATSSVAKNLDGKRILCGILDEIHSHPDSTVHDVIESSQGSGTAEPLLYMITTAGTDVFSYCRQVYDYCCELMDGIKKNDRYFVHIFEADENRSADDPIAWEQASPSYGHAVVPTLLKTDYLGAQMSPAAMAAFETKRLNRWHAYNENGFIDSELIEKCPIGFSKTLEDYEEGTEAFLGVDLAQTNDLSTVSILIPQDGEFHAFTKSFLPRVTFDKTQDSVKAIYAKAVSTGHLELTDGNHTNLENIHNYIESLSRHFDLDKCGIDPAAGGVDFGKKHYDQYSDELIIVSQGYDLSNAASRLLRSTFIGGFKFHKDDVLLAWALQNGRVKEGLKGDMWVHKPTNNNALKIDPLIATMIAISLVPVIDSTPTIR</sequence>
<feature type="domain" description="Terminase large subunit-like ATPase" evidence="1">
    <location>
        <begin position="134"/>
        <end position="289"/>
    </location>
</feature>
<evidence type="ECO:0000259" key="2">
    <source>
        <dbReference type="Pfam" id="PF20441"/>
    </source>
</evidence>
<dbReference type="GO" id="GO:0004519">
    <property type="term" value="F:endonuclease activity"/>
    <property type="evidence" value="ECO:0007669"/>
    <property type="project" value="InterPro"/>
</dbReference>
<dbReference type="InterPro" id="IPR005021">
    <property type="entry name" value="Terminase_largesu-like"/>
</dbReference>
<dbReference type="PANTHER" id="PTHR41287">
    <property type="match status" value="1"/>
</dbReference>
<dbReference type="InterPro" id="IPR046461">
    <property type="entry name" value="TerL_ATPase"/>
</dbReference>
<accession>A0AAW9Y995</accession>
<reference evidence="3 4" key="1">
    <citation type="submission" date="2020-02" db="EMBL/GenBank/DDBJ databases">
        <title>Genome sequencing of Aeromonas rivipollensis.</title>
        <authorList>
            <person name="Fono-Tamo Ubani E.K."/>
            <person name="Lekota K.E."/>
        </authorList>
    </citation>
    <scope>NUCLEOTIDE SEQUENCE [LARGE SCALE GENOMIC DNA]</scope>
    <source>
        <strain evidence="3 4">G87</strain>
    </source>
</reference>
<organism evidence="3 4">
    <name type="scientific">Aeromonas rivipollensis</name>
    <dbReference type="NCBI Taxonomy" id="948519"/>
    <lineage>
        <taxon>Bacteria</taxon>
        <taxon>Pseudomonadati</taxon>
        <taxon>Pseudomonadota</taxon>
        <taxon>Gammaproteobacteria</taxon>
        <taxon>Aeromonadales</taxon>
        <taxon>Aeromonadaceae</taxon>
        <taxon>Aeromonas</taxon>
    </lineage>
</organism>